<dbReference type="Proteomes" id="UP000222531">
    <property type="component" value="Unassembled WGS sequence"/>
</dbReference>
<reference evidence="1 2" key="1">
    <citation type="journal article" date="2017" name="Biochemistry">
        <title>Identification of the Biosynthetic Pathway for the Antibiotic Bicyclomycin.</title>
        <authorList>
            <person name="Patteson J."/>
            <person name="Cai W."/>
            <person name="Johnson R.A."/>
            <person name="Santa Maria K."/>
            <person name="Li B."/>
        </authorList>
    </citation>
    <scope>NUCLEOTIDE SEQUENCE [LARGE SCALE GENOMIC DNA]</scope>
    <source>
        <strain evidence="1 2">ATCC 21532</strain>
    </source>
</reference>
<proteinExistence type="predicted"/>
<comment type="caution">
    <text evidence="1">The sequence shown here is derived from an EMBL/GenBank/DDBJ whole genome shotgun (WGS) entry which is preliminary data.</text>
</comment>
<name>A0A2G1XMS6_STRCJ</name>
<organism evidence="1 2">
    <name type="scientific">Streptomyces cinnamoneus</name>
    <name type="common">Streptoverticillium cinnamoneum</name>
    <dbReference type="NCBI Taxonomy" id="53446"/>
    <lineage>
        <taxon>Bacteria</taxon>
        <taxon>Bacillati</taxon>
        <taxon>Actinomycetota</taxon>
        <taxon>Actinomycetes</taxon>
        <taxon>Kitasatosporales</taxon>
        <taxon>Streptomycetaceae</taxon>
        <taxon>Streptomyces</taxon>
        <taxon>Streptomyces cinnamoneus group</taxon>
    </lineage>
</organism>
<accession>A0A2G1XMS6</accession>
<evidence type="ECO:0000313" key="2">
    <source>
        <dbReference type="Proteomes" id="UP000222531"/>
    </source>
</evidence>
<gene>
    <name evidence="1" type="ORF">BLA24_07180</name>
</gene>
<evidence type="ECO:0000313" key="1">
    <source>
        <dbReference type="EMBL" id="PHQ52547.1"/>
    </source>
</evidence>
<protein>
    <submittedName>
        <fullName evidence="1">Uncharacterized protein</fullName>
    </submittedName>
</protein>
<keyword evidence="2" id="KW-1185">Reference proteome</keyword>
<dbReference type="AlphaFoldDB" id="A0A2G1XMS6"/>
<sequence length="82" mass="7898">MTAVVAVAGAALGAFLVMGHKADGKPVKNDSTIGPVSAAPSFSLPSGLPSSLPSSLPSGFPSGLPTSLPSLPAGLPTGWPGF</sequence>
<dbReference type="EMBL" id="NHZO01000081">
    <property type="protein sequence ID" value="PHQ52547.1"/>
    <property type="molecule type" value="Genomic_DNA"/>
</dbReference>